<evidence type="ECO:0008006" key="7">
    <source>
        <dbReference type="Google" id="ProtNLM"/>
    </source>
</evidence>
<dbReference type="Proteomes" id="UP000011116">
    <property type="component" value="Chromosome 4H"/>
</dbReference>
<dbReference type="Gene3D" id="1.25.40.10">
    <property type="entry name" value="Tetratricopeptide repeat domain"/>
    <property type="match status" value="4"/>
</dbReference>
<dbReference type="Pfam" id="PF13041">
    <property type="entry name" value="PPR_2"/>
    <property type="match status" value="2"/>
</dbReference>
<name>A0A8I6XYG1_HORVV</name>
<dbReference type="GeneID" id="123446221"/>
<dbReference type="SMR" id="A0A8I6XYG1"/>
<dbReference type="Pfam" id="PF12854">
    <property type="entry name" value="PPR_1"/>
    <property type="match status" value="1"/>
</dbReference>
<feature type="repeat" description="PPR" evidence="4">
    <location>
        <begin position="154"/>
        <end position="188"/>
    </location>
</feature>
<dbReference type="PANTHER" id="PTHR47926">
    <property type="entry name" value="PENTATRICOPEPTIDE REPEAT-CONTAINING PROTEIN"/>
    <property type="match status" value="1"/>
</dbReference>
<comment type="similarity">
    <text evidence="1">Belongs to the PPR family. PCMP-H subfamily.</text>
</comment>
<reference evidence="5" key="2">
    <citation type="submission" date="2020-10" db="EMBL/GenBank/DDBJ databases">
        <authorList>
            <person name="Scholz U."/>
            <person name="Mascher M."/>
            <person name="Fiebig A."/>
        </authorList>
    </citation>
    <scope>NUCLEOTIDE SEQUENCE [LARGE SCALE GENOMIC DNA]</scope>
    <source>
        <strain evidence="5">cv. Morex</strain>
    </source>
</reference>
<keyword evidence="2" id="KW-0677">Repeat</keyword>
<accession>A0A8I6XYG1</accession>
<feature type="repeat" description="PPR" evidence="4">
    <location>
        <begin position="317"/>
        <end position="351"/>
    </location>
</feature>
<evidence type="ECO:0000313" key="6">
    <source>
        <dbReference type="Proteomes" id="UP000011116"/>
    </source>
</evidence>
<evidence type="ECO:0000256" key="4">
    <source>
        <dbReference type="PROSITE-ProRule" id="PRU00708"/>
    </source>
</evidence>
<dbReference type="PANTHER" id="PTHR47926:SF344">
    <property type="entry name" value="OS07G0636900 PROTEIN"/>
    <property type="match status" value="1"/>
</dbReference>
<evidence type="ECO:0000256" key="2">
    <source>
        <dbReference type="ARBA" id="ARBA00022737"/>
    </source>
</evidence>
<evidence type="ECO:0000256" key="1">
    <source>
        <dbReference type="ARBA" id="ARBA00006643"/>
    </source>
</evidence>
<evidence type="ECO:0000313" key="5">
    <source>
        <dbReference type="EnsemblPlants" id="HORVU.MOREX.r3.4HG0352360.1.CDS1"/>
    </source>
</evidence>
<dbReference type="GO" id="GO:0003723">
    <property type="term" value="F:RNA binding"/>
    <property type="evidence" value="ECO:0007669"/>
    <property type="project" value="InterPro"/>
</dbReference>
<dbReference type="Gramene" id="HORVU.MOREX.r3.4HG0352360.1">
    <property type="protein sequence ID" value="HORVU.MOREX.r3.4HG0352360.1.CDS1"/>
    <property type="gene ID" value="HORVU.MOREX.r3.4HG0352360"/>
</dbReference>
<dbReference type="Pfam" id="PF01535">
    <property type="entry name" value="PPR"/>
    <property type="match status" value="1"/>
</dbReference>
<dbReference type="KEGG" id="hvg:123446221"/>
<reference evidence="5" key="3">
    <citation type="submission" date="2022-01" db="UniProtKB">
        <authorList>
            <consortium name="EnsemblPlants"/>
        </authorList>
    </citation>
    <scope>IDENTIFICATION</scope>
    <source>
        <strain evidence="5">subsp. vulgare</strain>
    </source>
</reference>
<dbReference type="FunFam" id="1.25.40.10:FF:000184">
    <property type="entry name" value="Pentatricopeptide repeat-containing protein, chloroplastic"/>
    <property type="match status" value="1"/>
</dbReference>
<gene>
    <name evidence="5" type="primary">LOC123446221</name>
</gene>
<organism evidence="5 6">
    <name type="scientific">Hordeum vulgare subsp. vulgare</name>
    <name type="common">Domesticated barley</name>
    <dbReference type="NCBI Taxonomy" id="112509"/>
    <lineage>
        <taxon>Eukaryota</taxon>
        <taxon>Viridiplantae</taxon>
        <taxon>Streptophyta</taxon>
        <taxon>Embryophyta</taxon>
        <taxon>Tracheophyta</taxon>
        <taxon>Spermatophyta</taxon>
        <taxon>Magnoliopsida</taxon>
        <taxon>Liliopsida</taxon>
        <taxon>Poales</taxon>
        <taxon>Poaceae</taxon>
        <taxon>BOP clade</taxon>
        <taxon>Pooideae</taxon>
        <taxon>Triticodae</taxon>
        <taxon>Triticeae</taxon>
        <taxon>Hordeinae</taxon>
        <taxon>Hordeum</taxon>
    </lineage>
</organism>
<dbReference type="PROSITE" id="PS51375">
    <property type="entry name" value="PPR"/>
    <property type="match status" value="4"/>
</dbReference>
<dbReference type="RefSeq" id="XP_044978834.1">
    <property type="nucleotide sequence ID" value="XM_045122899.1"/>
</dbReference>
<reference evidence="6" key="1">
    <citation type="journal article" date="2012" name="Nature">
        <title>A physical, genetic and functional sequence assembly of the barley genome.</title>
        <authorList>
            <consortium name="The International Barley Genome Sequencing Consortium"/>
            <person name="Mayer K.F."/>
            <person name="Waugh R."/>
            <person name="Brown J.W."/>
            <person name="Schulman A."/>
            <person name="Langridge P."/>
            <person name="Platzer M."/>
            <person name="Fincher G.B."/>
            <person name="Muehlbauer G.J."/>
            <person name="Sato K."/>
            <person name="Close T.J."/>
            <person name="Wise R.P."/>
            <person name="Stein N."/>
        </authorList>
    </citation>
    <scope>NUCLEOTIDE SEQUENCE [LARGE SCALE GENOMIC DNA]</scope>
    <source>
        <strain evidence="6">cv. Morex</strain>
    </source>
</reference>
<dbReference type="Gramene" id="HORVU.MOREX.r2.4HG0293960.1">
    <property type="protein sequence ID" value="HORVU.MOREX.r2.4HG0293960.1.CDS.1"/>
    <property type="gene ID" value="HORVU.MOREX.r2.4HG0293960"/>
</dbReference>
<protein>
    <recommendedName>
        <fullName evidence="7">Pentatricopeptide repeat-containing protein</fullName>
    </recommendedName>
</protein>
<dbReference type="AlphaFoldDB" id="A0A8I6XYG1"/>
<dbReference type="InterPro" id="IPR046960">
    <property type="entry name" value="PPR_At4g14850-like_plant"/>
</dbReference>
<dbReference type="FunFam" id="1.25.40.10:FF:000333">
    <property type="entry name" value="Pentatricopeptide repeat-containing protein"/>
    <property type="match status" value="1"/>
</dbReference>
<evidence type="ECO:0000256" key="3">
    <source>
        <dbReference type="ARBA" id="ARBA00022946"/>
    </source>
</evidence>
<dbReference type="NCBIfam" id="TIGR00756">
    <property type="entry name" value="PPR"/>
    <property type="match status" value="5"/>
</dbReference>
<dbReference type="InterPro" id="IPR002885">
    <property type="entry name" value="PPR_rpt"/>
</dbReference>
<proteinExistence type="inferred from homology"/>
<dbReference type="Pfam" id="PF20431">
    <property type="entry name" value="E_motif"/>
    <property type="match status" value="1"/>
</dbReference>
<dbReference type="InterPro" id="IPR011990">
    <property type="entry name" value="TPR-like_helical_dom_sf"/>
</dbReference>
<dbReference type="InterPro" id="IPR046848">
    <property type="entry name" value="E_motif"/>
</dbReference>
<feature type="repeat" description="PPR" evidence="4">
    <location>
        <begin position="247"/>
        <end position="281"/>
    </location>
</feature>
<feature type="repeat" description="PPR" evidence="4">
    <location>
        <begin position="416"/>
        <end position="450"/>
    </location>
</feature>
<keyword evidence="3" id="KW-0809">Transit peptide</keyword>
<dbReference type="GO" id="GO:0009451">
    <property type="term" value="P:RNA modification"/>
    <property type="evidence" value="ECO:0000318"/>
    <property type="project" value="GO_Central"/>
</dbReference>
<sequence length="526" mass="57479">MRSTAPGSNTPAGAVRCLPPRSAAAGNQLHALLTKHGLLHHPAFLRALLSRLPASPSSLALLLSAPPRVLSPSLFCPAIAAFSSSSSVPYFSLVIFNHVSCLSLPTPLPTFPALLKSCARAFKLRSGTSSSSAACALKGLELHCRVLKLGCAADRYVQNALVSMYGKLGRLREARTVFDEMPVRNAVSWNALVGAHDVAGDLHGAERVSQETPDRNISWWNAEIVRNARAGDMEEASRVFSMMPDRDVVSWNSLIGGYVKLRRYKQALEIFQKMQDNGIEPTELTLVSVLGACAEVGEVELGKGVHSYLDSKGIAADGYVGNVLVDMYAKCGRLDLAMQVFESMSTRDITCWNAMIVGLSVHGYSHKALKLFDSMKVEPDHVTFLGVLTACSHGGLVDEGRSYFSSMTAEYKIVPDMKHYGCMIDMLCRYGKVAEAYQMINNMPVKANSVLWKMVLAACRVHGLMDLANKAFQKLQELMPADDGDVITVSNVYAEAKRWDDVEHLRTRIIKHGVWKHAAHSQVDVT</sequence>
<dbReference type="RefSeq" id="XP_044978835.1">
    <property type="nucleotide sequence ID" value="XM_045122900.1"/>
</dbReference>
<keyword evidence="6" id="KW-1185">Reference proteome</keyword>
<dbReference type="OrthoDB" id="185373at2759"/>
<dbReference type="EnsemblPlants" id="HORVU.MOREX.r3.4HG0352360.1">
    <property type="protein sequence ID" value="HORVU.MOREX.r3.4HG0352360.1.CDS1"/>
    <property type="gene ID" value="HORVU.MOREX.r3.4HG0352360"/>
</dbReference>